<sequence length="836" mass="92824">MFICRQHFLRLHKPKHISITLSNGLRYRQHAARQVLSSYSEGLREEEMRVSSTAEGTVEEKATPGPVMEDTFQDSITGHMLNWNSQTLRSLRQLRKKDKTVLAGVPITHLLRLIRTAEQPQLANTLSWLVPDVVRLYSGDDRSIILSALLAASQVHPFFPKDRLATLVKALQESARQVDIPFATTVSIANTIISAPAVSKPDTYLITTFTPLLLEYASQPTDVLTNISPHPVAILLRFIQRLTTVGEHQKALNLLKVLLTKGFIPSNATASVDPTAAGFEHIVTAMAINTALSRGWLSQALALLTEHCDRGGTLQSDLFYVALRLAVGFIQTLERGDLERASGLIIRLLNEPKSQDNRMACVMLDRTLRLFYHQARTARQGPLMVTVYQHTRSPENRVHYSYHPPQGGTLLWFFRYTVAGHRNVQVARLLAEHIAEDEGIVIPYHDKAALVTSFALAGFSLPARRLWERYAGQSEVAGNATTMLRLVSLFANLSRRLSSKFSTKCRPVPRSFFDRKAAVRTLGDGINVFAGTLGLPRLAHGQNGLKMHEGAIASNVTSSALRCADRATEDQVRDLRGFAYRVIEAFKECHPHTHIHHHLNALARAYMILEDYHAGLKILMTVIRHHTPDIRDANVALSAISAQSAAHGATMLGRMSEAGLKPSAVSFGTVIHHAVAQRDARLVTMLLTRAREEKIGLSFETIGTVLRHYSTQDDSKNALRAVRDLVDPLLQTNSIPTPRMGMDCVTVALRARDPVTAFEFWKMLVKDRVDWDGVEQARLRRRIAYGIRRHCDQPLLGDGMVAELGGEGIGRLKGPRGDDQREFFERGSHAGGGGEG</sequence>
<organism evidence="2 3">
    <name type="scientific">Cristinia sonorae</name>
    <dbReference type="NCBI Taxonomy" id="1940300"/>
    <lineage>
        <taxon>Eukaryota</taxon>
        <taxon>Fungi</taxon>
        <taxon>Dikarya</taxon>
        <taxon>Basidiomycota</taxon>
        <taxon>Agaricomycotina</taxon>
        <taxon>Agaricomycetes</taxon>
        <taxon>Agaricomycetidae</taxon>
        <taxon>Agaricales</taxon>
        <taxon>Pleurotineae</taxon>
        <taxon>Stephanosporaceae</taxon>
        <taxon>Cristinia</taxon>
    </lineage>
</organism>
<dbReference type="Gene3D" id="1.25.40.10">
    <property type="entry name" value="Tetratricopeptide repeat domain"/>
    <property type="match status" value="1"/>
</dbReference>
<feature type="compositionally biased region" description="Basic and acidic residues" evidence="1">
    <location>
        <begin position="815"/>
        <end position="828"/>
    </location>
</feature>
<dbReference type="InterPro" id="IPR011990">
    <property type="entry name" value="TPR-like_helical_dom_sf"/>
</dbReference>
<protein>
    <recommendedName>
        <fullName evidence="4">Pentatricopeptide repeat protein</fullName>
    </recommendedName>
</protein>
<reference evidence="2" key="1">
    <citation type="journal article" date="2021" name="New Phytol.">
        <title>Evolutionary innovations through gain and loss of genes in the ectomycorrhizal Boletales.</title>
        <authorList>
            <person name="Wu G."/>
            <person name="Miyauchi S."/>
            <person name="Morin E."/>
            <person name="Kuo A."/>
            <person name="Drula E."/>
            <person name="Varga T."/>
            <person name="Kohler A."/>
            <person name="Feng B."/>
            <person name="Cao Y."/>
            <person name="Lipzen A."/>
            <person name="Daum C."/>
            <person name="Hundley H."/>
            <person name="Pangilinan J."/>
            <person name="Johnson J."/>
            <person name="Barry K."/>
            <person name="LaButti K."/>
            <person name="Ng V."/>
            <person name="Ahrendt S."/>
            <person name="Min B."/>
            <person name="Choi I.G."/>
            <person name="Park H."/>
            <person name="Plett J.M."/>
            <person name="Magnuson J."/>
            <person name="Spatafora J.W."/>
            <person name="Nagy L.G."/>
            <person name="Henrissat B."/>
            <person name="Grigoriev I.V."/>
            <person name="Yang Z.L."/>
            <person name="Xu J."/>
            <person name="Martin F.M."/>
        </authorList>
    </citation>
    <scope>NUCLEOTIDE SEQUENCE</scope>
    <source>
        <strain evidence="2">KKN 215</strain>
    </source>
</reference>
<feature type="region of interest" description="Disordered" evidence="1">
    <location>
        <begin position="810"/>
        <end position="836"/>
    </location>
</feature>
<dbReference type="OrthoDB" id="185373at2759"/>
<evidence type="ECO:0000313" key="2">
    <source>
        <dbReference type="EMBL" id="KAH8104844.1"/>
    </source>
</evidence>
<feature type="region of interest" description="Disordered" evidence="1">
    <location>
        <begin position="46"/>
        <end position="67"/>
    </location>
</feature>
<keyword evidence="3" id="KW-1185">Reference proteome</keyword>
<proteinExistence type="predicted"/>
<evidence type="ECO:0008006" key="4">
    <source>
        <dbReference type="Google" id="ProtNLM"/>
    </source>
</evidence>
<comment type="caution">
    <text evidence="2">The sequence shown here is derived from an EMBL/GenBank/DDBJ whole genome shotgun (WGS) entry which is preliminary data.</text>
</comment>
<evidence type="ECO:0000256" key="1">
    <source>
        <dbReference type="SAM" id="MobiDB-lite"/>
    </source>
</evidence>
<accession>A0A8K0UX54</accession>
<dbReference type="AlphaFoldDB" id="A0A8K0UX54"/>
<dbReference type="Proteomes" id="UP000813824">
    <property type="component" value="Unassembled WGS sequence"/>
</dbReference>
<name>A0A8K0UX54_9AGAR</name>
<dbReference type="EMBL" id="JAEVFJ010000005">
    <property type="protein sequence ID" value="KAH8104844.1"/>
    <property type="molecule type" value="Genomic_DNA"/>
</dbReference>
<gene>
    <name evidence="2" type="ORF">BXZ70DRAFT_623690</name>
</gene>
<evidence type="ECO:0000313" key="3">
    <source>
        <dbReference type="Proteomes" id="UP000813824"/>
    </source>
</evidence>